<evidence type="ECO:0000313" key="2">
    <source>
        <dbReference type="EMBL" id="CAD9812137.1"/>
    </source>
</evidence>
<evidence type="ECO:0008006" key="3">
    <source>
        <dbReference type="Google" id="ProtNLM"/>
    </source>
</evidence>
<dbReference type="Gene3D" id="3.20.20.140">
    <property type="entry name" value="Metal-dependent hydrolases"/>
    <property type="match status" value="1"/>
</dbReference>
<accession>A0A7S2U8T1</accession>
<dbReference type="EMBL" id="HBHQ01005918">
    <property type="protein sequence ID" value="CAD9812137.1"/>
    <property type="molecule type" value="Transcribed_RNA"/>
</dbReference>
<dbReference type="InterPro" id="IPR032466">
    <property type="entry name" value="Metal_Hydrolase"/>
</dbReference>
<gene>
    <name evidence="2" type="ORF">ASEP1449_LOCUS3962</name>
</gene>
<name>A0A7S2U8T1_9STRA</name>
<feature type="chain" id="PRO_5030690754" description="Glucuronate isomerase" evidence="1">
    <location>
        <begin position="30"/>
        <end position="559"/>
    </location>
</feature>
<protein>
    <recommendedName>
        <fullName evidence="3">Glucuronate isomerase</fullName>
    </recommendedName>
</protein>
<dbReference type="SUPFAM" id="SSF51556">
    <property type="entry name" value="Metallo-dependent hydrolases"/>
    <property type="match status" value="1"/>
</dbReference>
<keyword evidence="1" id="KW-0732">Signal</keyword>
<reference evidence="2" key="1">
    <citation type="submission" date="2021-01" db="EMBL/GenBank/DDBJ databases">
        <authorList>
            <person name="Corre E."/>
            <person name="Pelletier E."/>
            <person name="Niang G."/>
            <person name="Scheremetjew M."/>
            <person name="Finn R."/>
            <person name="Kale V."/>
            <person name="Holt S."/>
            <person name="Cochrane G."/>
            <person name="Meng A."/>
            <person name="Brown T."/>
            <person name="Cohen L."/>
        </authorList>
    </citation>
    <scope>NUCLEOTIDE SEQUENCE</scope>
    <source>
        <strain evidence="2">CCMP2084</strain>
    </source>
</reference>
<dbReference type="AlphaFoldDB" id="A0A7S2U8T1"/>
<dbReference type="Gene3D" id="1.10.2020.10">
    <property type="entry name" value="uronate isomerase, domain 2, chain A"/>
    <property type="match status" value="1"/>
</dbReference>
<organism evidence="2">
    <name type="scientific">Attheya septentrionalis</name>
    <dbReference type="NCBI Taxonomy" id="420275"/>
    <lineage>
        <taxon>Eukaryota</taxon>
        <taxon>Sar</taxon>
        <taxon>Stramenopiles</taxon>
        <taxon>Ochrophyta</taxon>
        <taxon>Bacillariophyta</taxon>
        <taxon>Coscinodiscophyceae</taxon>
        <taxon>Chaetocerotophycidae</taxon>
        <taxon>Chaetocerotales</taxon>
        <taxon>Attheyaceae</taxon>
        <taxon>Attheya</taxon>
    </lineage>
</organism>
<sequence length="559" mass="62467">MPDLATSNPTQFRILVCAVCTLLARMVNGDGMLNLLQEMHDESGVYSKGGFGLDCAYLVDGLDYPGSPDDTQPLHYRPSPIPETSNILTTDIGIDPKVIESLVFAEVSSAHAIDLHTHLLPPSHGPLCLWGIDELLTYHYLVAEYFITAPASMSPEVFYALDKKKQADIIWKALFLDRLPVSEACRGIVTTLKAFGLGEQLKTRDLDAVREYYESFRSKDLEGAEKFSAKVFECAGVRYAIMTNIPFDANEAKYWRPKRKEYPDQFRSALRVDPLLAGDRETIEKALRASGYEVTLEGARKYLRDWCDTMKPEYMMASTPHNFVLSETKGTLSGIVKTGVNPDALRQPFAFVGTSGVGCNPDCDPEEENTASIIDENSDFLSEVLMKICEERDLPVALKIGAHRGVNPELLSAGDGVVAFADTSVLARLCSRFPKVRFLATFLSKNNQHEACVLASKFRNLHIYGCWWFCNNPSIITEITTMRVEMLGSAFTAQHSDARVLDQLIYKWSHSRAVIAKVLSKEFTKLVISGWSLTRGELRREVERLFGGSYEEFMAKSLK</sequence>
<feature type="signal peptide" evidence="1">
    <location>
        <begin position="1"/>
        <end position="29"/>
    </location>
</feature>
<evidence type="ECO:0000256" key="1">
    <source>
        <dbReference type="SAM" id="SignalP"/>
    </source>
</evidence>
<proteinExistence type="predicted"/>